<accession>A0A8S4QS54</accession>
<organism evidence="1 2">
    <name type="scientific">Pararge aegeria aegeria</name>
    <dbReference type="NCBI Taxonomy" id="348720"/>
    <lineage>
        <taxon>Eukaryota</taxon>
        <taxon>Metazoa</taxon>
        <taxon>Ecdysozoa</taxon>
        <taxon>Arthropoda</taxon>
        <taxon>Hexapoda</taxon>
        <taxon>Insecta</taxon>
        <taxon>Pterygota</taxon>
        <taxon>Neoptera</taxon>
        <taxon>Endopterygota</taxon>
        <taxon>Lepidoptera</taxon>
        <taxon>Glossata</taxon>
        <taxon>Ditrysia</taxon>
        <taxon>Papilionoidea</taxon>
        <taxon>Nymphalidae</taxon>
        <taxon>Satyrinae</taxon>
        <taxon>Satyrini</taxon>
        <taxon>Parargina</taxon>
        <taxon>Pararge</taxon>
    </lineage>
</organism>
<dbReference type="EMBL" id="CAKXAJ010018465">
    <property type="protein sequence ID" value="CAH2217742.1"/>
    <property type="molecule type" value="Genomic_DNA"/>
</dbReference>
<dbReference type="OrthoDB" id="407509at2759"/>
<dbReference type="Proteomes" id="UP000838756">
    <property type="component" value="Unassembled WGS sequence"/>
</dbReference>
<proteinExistence type="predicted"/>
<evidence type="ECO:0000313" key="2">
    <source>
        <dbReference type="Proteomes" id="UP000838756"/>
    </source>
</evidence>
<keyword evidence="2" id="KW-1185">Reference proteome</keyword>
<name>A0A8S4QS54_9NEOP</name>
<reference evidence="1" key="1">
    <citation type="submission" date="2022-03" db="EMBL/GenBank/DDBJ databases">
        <authorList>
            <person name="Lindestad O."/>
        </authorList>
    </citation>
    <scope>NUCLEOTIDE SEQUENCE</scope>
</reference>
<sequence>MGRIAWRTDGRWGFKVLEWRPRTGKRSVSRPPTRSTDDIKIVAASRWKQAAQDRDFGTQYKRSMSSSGLQSVEVMSDDEVLLGLRFNYGFNYASTGMKNIVSKLACLSVLKGVSTGLWEETNAL</sequence>
<protein>
    <submittedName>
        <fullName evidence="1">Jg15075 protein</fullName>
    </submittedName>
</protein>
<dbReference type="AlphaFoldDB" id="A0A8S4QS54"/>
<comment type="caution">
    <text evidence="1">The sequence shown here is derived from an EMBL/GenBank/DDBJ whole genome shotgun (WGS) entry which is preliminary data.</text>
</comment>
<gene>
    <name evidence="1" type="primary">jg15075</name>
    <name evidence="1" type="ORF">PAEG_LOCUS5624</name>
</gene>
<evidence type="ECO:0000313" key="1">
    <source>
        <dbReference type="EMBL" id="CAH2217742.1"/>
    </source>
</evidence>